<sequence length="94" mass="10468">MTIEIKDVEHLAGLARIAIPDTEKEILRNDLEGILAYVSQIKEGEMSTEKSEIGVLRNVMREDKNPHEGGLFTEDILAGAPSRQGNRVQVKKIL</sequence>
<proteinExistence type="predicted"/>
<protein>
    <recommendedName>
        <fullName evidence="3">Aspartyl/glutamyl-tRNA(Asn/Gln) amidotransferase subunit C</fullName>
    </recommendedName>
</protein>
<dbReference type="InterPro" id="IPR036113">
    <property type="entry name" value="Asp/Glu-ADT_sf_sub_c"/>
</dbReference>
<dbReference type="SUPFAM" id="SSF141000">
    <property type="entry name" value="Glu-tRNAGln amidotransferase C subunit"/>
    <property type="match status" value="1"/>
</dbReference>
<accession>A0A1J4V5Q3</accession>
<reference evidence="1 2" key="1">
    <citation type="journal article" date="2016" name="Environ. Microbiol.">
        <title>Genomic resolution of a cold subsurface aquifer community provides metabolic insights for novel microbes adapted to high CO concentrations.</title>
        <authorList>
            <person name="Probst A.J."/>
            <person name="Castelle C.J."/>
            <person name="Singh A."/>
            <person name="Brown C.T."/>
            <person name="Anantharaman K."/>
            <person name="Sharon I."/>
            <person name="Hug L.A."/>
            <person name="Burstein D."/>
            <person name="Emerson J.B."/>
            <person name="Thomas B.C."/>
            <person name="Banfield J.F."/>
        </authorList>
    </citation>
    <scope>NUCLEOTIDE SEQUENCE [LARGE SCALE GENOMIC DNA]</scope>
    <source>
        <strain evidence="1">CG1_02_43_90</strain>
    </source>
</reference>
<evidence type="ECO:0000313" key="2">
    <source>
        <dbReference type="Proteomes" id="UP000181992"/>
    </source>
</evidence>
<dbReference type="Gene3D" id="1.10.20.60">
    <property type="entry name" value="Glu-tRNAGln amidotransferase C subunit, N-terminal domain"/>
    <property type="match status" value="1"/>
</dbReference>
<evidence type="ECO:0008006" key="3">
    <source>
        <dbReference type="Google" id="ProtNLM"/>
    </source>
</evidence>
<evidence type="ECO:0000313" key="1">
    <source>
        <dbReference type="EMBL" id="OIO31336.1"/>
    </source>
</evidence>
<dbReference type="AlphaFoldDB" id="A0A1J4V5Q3"/>
<dbReference type="Proteomes" id="UP000181992">
    <property type="component" value="Unassembled WGS sequence"/>
</dbReference>
<dbReference type="GO" id="GO:0006450">
    <property type="term" value="P:regulation of translational fidelity"/>
    <property type="evidence" value="ECO:0007669"/>
    <property type="project" value="InterPro"/>
</dbReference>
<comment type="caution">
    <text evidence="1">The sequence shown here is derived from an EMBL/GenBank/DDBJ whole genome shotgun (WGS) entry which is preliminary data.</text>
</comment>
<dbReference type="InterPro" id="IPR003837">
    <property type="entry name" value="GatC"/>
</dbReference>
<dbReference type="STRING" id="1805281.AUJ77_00090"/>
<dbReference type="EMBL" id="MNVN01000001">
    <property type="protein sequence ID" value="OIO31336.1"/>
    <property type="molecule type" value="Genomic_DNA"/>
</dbReference>
<name>A0A1J4V5Q3_9BACT</name>
<organism evidence="1 2">
    <name type="scientific">Candidatus Nomurabacteria bacterium CG1_02_43_90</name>
    <dbReference type="NCBI Taxonomy" id="1805281"/>
    <lineage>
        <taxon>Bacteria</taxon>
        <taxon>Candidatus Nomuraibacteriota</taxon>
    </lineage>
</organism>
<gene>
    <name evidence="1" type="ORF">AUJ77_00090</name>
</gene>
<dbReference type="Pfam" id="PF02686">
    <property type="entry name" value="GatC"/>
    <property type="match status" value="1"/>
</dbReference>